<evidence type="ECO:0000313" key="2">
    <source>
        <dbReference type="Proteomes" id="UP000019434"/>
    </source>
</evidence>
<dbReference type="eggNOG" id="arCOG05734">
    <property type="taxonomic scope" value="Archaea"/>
</dbReference>
<dbReference type="RefSeq" id="WP_042690764.1">
    <property type="nucleotide sequence ID" value="NZ_CP007264.1"/>
</dbReference>
<proteinExistence type="predicted"/>
<sequence length="275" mass="31454">MRLVTKNEAVKRALIEELRKEGIRFEVRSRESYEAFVGYLIEGTLREIEEKIENLEGADVEAIKEGFLSFRESLNHVLEHLKAGEKADELLKEGLWVAELLDQLYRNGAIEYDGVNVKLKEGINVDELKFEFKFPFNLVHDPGKVEEKVKQFAFVDLVIEHEFEILELNIAKVNALGKIASKYFPEDYLLKAYFALVGRAILAEEILKALGDKKIPEEELIKGFLRASPIAVPTPKGTLVINYSRDSFEETLRLLKRLGYVEIKGGKVRKLKDLS</sequence>
<organism evidence="1 2">
    <name type="scientific">Thermococcus nautili</name>
    <dbReference type="NCBI Taxonomy" id="195522"/>
    <lineage>
        <taxon>Archaea</taxon>
        <taxon>Methanobacteriati</taxon>
        <taxon>Methanobacteriota</taxon>
        <taxon>Thermococci</taxon>
        <taxon>Thermococcales</taxon>
        <taxon>Thermococcaceae</taxon>
        <taxon>Thermococcus</taxon>
    </lineage>
</organism>
<reference evidence="1 2" key="1">
    <citation type="submission" date="2014-02" db="EMBL/GenBank/DDBJ databases">
        <title>Genome Sequence of an Hyperthermophilic Archaeon, Thermococcus nautili 30-1, producing viral vesicles.</title>
        <authorList>
            <person name="Oberto J."/>
            <person name="Gaudin M."/>
            <person name="Cossu M."/>
            <person name="Gorlas A."/>
            <person name="Slesarev A."/>
            <person name="Marguet E."/>
            <person name="Forterre P."/>
        </authorList>
    </citation>
    <scope>NUCLEOTIDE SEQUENCE [LARGE SCALE GENOMIC DNA]</scope>
    <source>
        <strain evidence="1 2">30-1</strain>
    </source>
</reference>
<dbReference type="HOGENOM" id="CLU_1010555_0_0_2"/>
<dbReference type="OrthoDB" id="94367at2157"/>
<keyword evidence="2" id="KW-1185">Reference proteome</keyword>
<dbReference type="AlphaFoldDB" id="W8PKW5"/>
<accession>W8PKW5</accession>
<dbReference type="KEGG" id="tnu:BD01_1087"/>
<protein>
    <submittedName>
        <fullName evidence="1">Uncharacterized protein</fullName>
    </submittedName>
</protein>
<name>W8PKW5_9EURY</name>
<gene>
    <name evidence="1" type="ORF">BD01_1087</name>
</gene>
<dbReference type="Proteomes" id="UP000019434">
    <property type="component" value="Chromosome"/>
</dbReference>
<dbReference type="GeneID" id="24957520"/>
<dbReference type="EMBL" id="CP007264">
    <property type="protein sequence ID" value="AHL22704.1"/>
    <property type="molecule type" value="Genomic_DNA"/>
</dbReference>
<dbReference type="STRING" id="195522.BD01_1087"/>
<evidence type="ECO:0000313" key="1">
    <source>
        <dbReference type="EMBL" id="AHL22704.1"/>
    </source>
</evidence>